<protein>
    <recommendedName>
        <fullName evidence="2">Peptidase MA-like domain-containing protein</fullName>
    </recommendedName>
</protein>
<evidence type="ECO:0000313" key="1">
    <source>
        <dbReference type="EMBL" id="XBH06950.1"/>
    </source>
</evidence>
<sequence length="270" mass="30111">MDARCVRDALRRWGLAGIALISISGLTGASHRTTNFVVEAPSPDIAKKVADHAELCRSTIARQWLGHELPAWNAPCPIKVKINGGEAGGVTSFGFNRGKVSDQDMAVEGRLDRILASALPHEVTHTIFAAYFGGPMPRWADEGASLLSEDLRERQRHDQIVIDLLNRRGNFPLARLFRMEEYPSDLMGFYGQGYSISRFLIEMGGRPRFLKFVKDGLHSGWDLATRNHYGLSDVRELDRAWHSWHKVASHGQPKSDLVLVRAQSGAELEE</sequence>
<dbReference type="EMBL" id="CP155447">
    <property type="protein sequence ID" value="XBH06950.1"/>
    <property type="molecule type" value="Genomic_DNA"/>
</dbReference>
<reference evidence="1" key="1">
    <citation type="submission" date="2024-05" db="EMBL/GenBank/DDBJ databases">
        <title>Planctomycetes of the genus Singulisphaera possess chitinolytic capabilities.</title>
        <authorList>
            <person name="Ivanova A."/>
        </authorList>
    </citation>
    <scope>NUCLEOTIDE SEQUENCE</scope>
    <source>
        <strain evidence="1">Ch08T</strain>
    </source>
</reference>
<gene>
    <name evidence="1" type="ORF">V5E97_13175</name>
</gene>
<name>A0AAU7CPK8_9BACT</name>
<dbReference type="RefSeq" id="WP_406699798.1">
    <property type="nucleotide sequence ID" value="NZ_CP155447.1"/>
</dbReference>
<evidence type="ECO:0008006" key="2">
    <source>
        <dbReference type="Google" id="ProtNLM"/>
    </source>
</evidence>
<accession>A0AAU7CPK8</accession>
<organism evidence="1">
    <name type="scientific">Singulisphaera sp. Ch08</name>
    <dbReference type="NCBI Taxonomy" id="3120278"/>
    <lineage>
        <taxon>Bacteria</taxon>
        <taxon>Pseudomonadati</taxon>
        <taxon>Planctomycetota</taxon>
        <taxon>Planctomycetia</taxon>
        <taxon>Isosphaerales</taxon>
        <taxon>Isosphaeraceae</taxon>
        <taxon>Singulisphaera</taxon>
    </lineage>
</organism>
<dbReference type="AlphaFoldDB" id="A0AAU7CPK8"/>
<proteinExistence type="predicted"/>